<gene>
    <name evidence="6" type="ORF">Ato02nite_004700</name>
</gene>
<evidence type="ECO:0000256" key="2">
    <source>
        <dbReference type="ARBA" id="ARBA00022723"/>
    </source>
</evidence>
<dbReference type="PANTHER" id="PTHR33337:SF40">
    <property type="entry name" value="CENP-V_GFA DOMAIN-CONTAINING PROTEIN-RELATED"/>
    <property type="match status" value="1"/>
</dbReference>
<comment type="caution">
    <text evidence="6">The sequence shown here is derived from an EMBL/GenBank/DDBJ whole genome shotgun (WGS) entry which is preliminary data.</text>
</comment>
<keyword evidence="2" id="KW-0479">Metal-binding</keyword>
<dbReference type="PANTHER" id="PTHR33337">
    <property type="entry name" value="GFA DOMAIN-CONTAINING PROTEIN"/>
    <property type="match status" value="1"/>
</dbReference>
<comment type="similarity">
    <text evidence="1">Belongs to the Gfa family.</text>
</comment>
<sequence>MATRKSSCNCGKLNLTYDGPDPERVSICQCNECQKRTGSVFSVQSRLPAEHVTIEGRSATWSFPVEGAPPASFRSCDSEGATYHFCPECGSTVYWELGIAPGFVGVAVGNFTDPTFPPPVISGFEAYGPAWALNASTLPIPHHDYDGTSHGGPRL</sequence>
<organism evidence="6 7">
    <name type="scientific">Paractinoplanes toevensis</name>
    <dbReference type="NCBI Taxonomy" id="571911"/>
    <lineage>
        <taxon>Bacteria</taxon>
        <taxon>Bacillati</taxon>
        <taxon>Actinomycetota</taxon>
        <taxon>Actinomycetes</taxon>
        <taxon>Micromonosporales</taxon>
        <taxon>Micromonosporaceae</taxon>
        <taxon>Paractinoplanes</taxon>
    </lineage>
</organism>
<dbReference type="Gene3D" id="3.90.1590.10">
    <property type="entry name" value="glutathione-dependent formaldehyde- activating enzyme (gfa)"/>
    <property type="match status" value="1"/>
</dbReference>
<dbReference type="RefSeq" id="WP_213004657.1">
    <property type="nucleotide sequence ID" value="NZ_BOQN01000005.1"/>
</dbReference>
<evidence type="ECO:0000313" key="6">
    <source>
        <dbReference type="EMBL" id="GIM88677.1"/>
    </source>
</evidence>
<dbReference type="GO" id="GO:0016846">
    <property type="term" value="F:carbon-sulfur lyase activity"/>
    <property type="evidence" value="ECO:0007669"/>
    <property type="project" value="InterPro"/>
</dbReference>
<protein>
    <recommendedName>
        <fullName evidence="5">CENP-V/GFA domain-containing protein</fullName>
    </recommendedName>
</protein>
<dbReference type="Proteomes" id="UP000677082">
    <property type="component" value="Unassembled WGS sequence"/>
</dbReference>
<keyword evidence="7" id="KW-1185">Reference proteome</keyword>
<evidence type="ECO:0000256" key="4">
    <source>
        <dbReference type="ARBA" id="ARBA00023239"/>
    </source>
</evidence>
<keyword evidence="4" id="KW-0456">Lyase</keyword>
<proteinExistence type="inferred from homology"/>
<feature type="domain" description="CENP-V/GFA" evidence="5">
    <location>
        <begin position="4"/>
        <end position="125"/>
    </location>
</feature>
<evidence type="ECO:0000256" key="1">
    <source>
        <dbReference type="ARBA" id="ARBA00005495"/>
    </source>
</evidence>
<dbReference type="Pfam" id="PF04828">
    <property type="entry name" value="GFA"/>
    <property type="match status" value="1"/>
</dbReference>
<reference evidence="6 7" key="1">
    <citation type="submission" date="2021-03" db="EMBL/GenBank/DDBJ databases">
        <title>Whole genome shotgun sequence of Actinoplanes toevensis NBRC 105298.</title>
        <authorList>
            <person name="Komaki H."/>
            <person name="Tamura T."/>
        </authorList>
    </citation>
    <scope>NUCLEOTIDE SEQUENCE [LARGE SCALE GENOMIC DNA]</scope>
    <source>
        <strain evidence="6 7">NBRC 105298</strain>
    </source>
</reference>
<evidence type="ECO:0000259" key="5">
    <source>
        <dbReference type="PROSITE" id="PS51891"/>
    </source>
</evidence>
<keyword evidence="3" id="KW-0862">Zinc</keyword>
<evidence type="ECO:0000313" key="7">
    <source>
        <dbReference type="Proteomes" id="UP000677082"/>
    </source>
</evidence>
<dbReference type="SUPFAM" id="SSF51316">
    <property type="entry name" value="Mss4-like"/>
    <property type="match status" value="1"/>
</dbReference>
<evidence type="ECO:0000256" key="3">
    <source>
        <dbReference type="ARBA" id="ARBA00022833"/>
    </source>
</evidence>
<name>A0A919T5D6_9ACTN</name>
<accession>A0A919T5D6</accession>
<dbReference type="InterPro" id="IPR006913">
    <property type="entry name" value="CENP-V/GFA"/>
</dbReference>
<dbReference type="InterPro" id="IPR011057">
    <property type="entry name" value="Mss4-like_sf"/>
</dbReference>
<dbReference type="EMBL" id="BOQN01000005">
    <property type="protein sequence ID" value="GIM88677.1"/>
    <property type="molecule type" value="Genomic_DNA"/>
</dbReference>
<dbReference type="PROSITE" id="PS51891">
    <property type="entry name" value="CENP_V_GFA"/>
    <property type="match status" value="1"/>
</dbReference>
<dbReference type="AlphaFoldDB" id="A0A919T5D6"/>
<dbReference type="GO" id="GO:0046872">
    <property type="term" value="F:metal ion binding"/>
    <property type="evidence" value="ECO:0007669"/>
    <property type="project" value="UniProtKB-KW"/>
</dbReference>